<organism evidence="2 3">
    <name type="scientific">Funneliformis mosseae</name>
    <name type="common">Endomycorrhizal fungus</name>
    <name type="synonym">Glomus mosseae</name>
    <dbReference type="NCBI Taxonomy" id="27381"/>
    <lineage>
        <taxon>Eukaryota</taxon>
        <taxon>Fungi</taxon>
        <taxon>Fungi incertae sedis</taxon>
        <taxon>Mucoromycota</taxon>
        <taxon>Glomeromycotina</taxon>
        <taxon>Glomeromycetes</taxon>
        <taxon>Glomerales</taxon>
        <taxon>Glomeraceae</taxon>
        <taxon>Funneliformis</taxon>
    </lineage>
</organism>
<name>A0A9N8VFB4_FUNMO</name>
<dbReference type="Proteomes" id="UP000789375">
    <property type="component" value="Unassembled WGS sequence"/>
</dbReference>
<evidence type="ECO:0000313" key="3">
    <source>
        <dbReference type="Proteomes" id="UP000789375"/>
    </source>
</evidence>
<feature type="region of interest" description="Disordered" evidence="1">
    <location>
        <begin position="201"/>
        <end position="280"/>
    </location>
</feature>
<accession>A0A9N8VFB4</accession>
<dbReference type="EMBL" id="CAJVPP010000132">
    <property type="protein sequence ID" value="CAG8445904.1"/>
    <property type="molecule type" value="Genomic_DNA"/>
</dbReference>
<evidence type="ECO:0000256" key="1">
    <source>
        <dbReference type="SAM" id="MobiDB-lite"/>
    </source>
</evidence>
<comment type="caution">
    <text evidence="2">The sequence shown here is derived from an EMBL/GenBank/DDBJ whole genome shotgun (WGS) entry which is preliminary data.</text>
</comment>
<reference evidence="2" key="1">
    <citation type="submission" date="2021-06" db="EMBL/GenBank/DDBJ databases">
        <authorList>
            <person name="Kallberg Y."/>
            <person name="Tangrot J."/>
            <person name="Rosling A."/>
        </authorList>
    </citation>
    <scope>NUCLEOTIDE SEQUENCE</scope>
    <source>
        <strain evidence="2">87-6 pot B 2015</strain>
    </source>
</reference>
<protein>
    <submittedName>
        <fullName evidence="2">2453_t:CDS:1</fullName>
    </submittedName>
</protein>
<feature type="compositionally biased region" description="Basic and acidic residues" evidence="1">
    <location>
        <begin position="201"/>
        <end position="216"/>
    </location>
</feature>
<sequence length="331" mass="38380">MLQATITDHLLLEELPPLVISFLSDYPPSERCLVAKKLLVYAVKKLEQRSERQQNPTRQYYQLPTWWAPDHKENKRKDKKHSTLPIEEQLSRRMNDGMTQTSDAYIRASEKVSKGTRGYQNFIASKSITVFEPKCLTPRLFYLQQMINLFPSEKKRFIPICSSSEPSNHDIIPSENEDDVKNYNMRNKDPFFVASTKKPTTYEHLKKPQQTKDIRHPLRTRQTSTQANTAKPSIKGIKTGKCFSNTDNHQPEHTSKHKQIAKLQSSSKSSPKDNIRARSKIRSKNIAEIADEFLESNFMAYIEPPHNKDDSLENNEDLEEIIYKARQKTSV</sequence>
<gene>
    <name evidence="2" type="ORF">FMOSSE_LOCUS1171</name>
</gene>
<proteinExistence type="predicted"/>
<dbReference type="AlphaFoldDB" id="A0A9N8VFB4"/>
<feature type="compositionally biased region" description="Polar residues" evidence="1">
    <location>
        <begin position="220"/>
        <end position="231"/>
    </location>
</feature>
<keyword evidence="3" id="KW-1185">Reference proteome</keyword>
<evidence type="ECO:0000313" key="2">
    <source>
        <dbReference type="EMBL" id="CAG8445904.1"/>
    </source>
</evidence>